<dbReference type="Proteomes" id="UP000887577">
    <property type="component" value="Unplaced"/>
</dbReference>
<evidence type="ECO:0000256" key="1">
    <source>
        <dbReference type="SAM" id="MobiDB-lite"/>
    </source>
</evidence>
<dbReference type="WBParaSite" id="PSU_v2.g19087.t1">
    <property type="protein sequence ID" value="PSU_v2.g19087.t1"/>
    <property type="gene ID" value="PSU_v2.g19087"/>
</dbReference>
<evidence type="ECO:0000313" key="2">
    <source>
        <dbReference type="Proteomes" id="UP000887577"/>
    </source>
</evidence>
<evidence type="ECO:0000313" key="3">
    <source>
        <dbReference type="WBParaSite" id="PSU_v2.g19087.t1"/>
    </source>
</evidence>
<sequence length="242" mass="26645">MNKSVASGSGTEKKNCNVKKVTISDDIEIVEEDSDGEEEEDVLSDVSTVVESPTKSVTSAAVFEKANQEDIVDSTSAGRTPLSNDITQFLSPINVNKNFDGREKKNSKVKKVIIDDDIEMVEEDSEVEEEDVEESIDSPSKSVESIVALEKEHHGSSSSEKKKCKVKKTIISDDIEFVEEESEEEEEVVSTAEVSANSPNKLVTTSDAISRNSNQDHIISTNNVSISDVPFDMPRKIQMIKR</sequence>
<feature type="region of interest" description="Disordered" evidence="1">
    <location>
        <begin position="28"/>
        <end position="49"/>
    </location>
</feature>
<organism evidence="2 3">
    <name type="scientific">Panagrolaimus superbus</name>
    <dbReference type="NCBI Taxonomy" id="310955"/>
    <lineage>
        <taxon>Eukaryota</taxon>
        <taxon>Metazoa</taxon>
        <taxon>Ecdysozoa</taxon>
        <taxon>Nematoda</taxon>
        <taxon>Chromadorea</taxon>
        <taxon>Rhabditida</taxon>
        <taxon>Tylenchina</taxon>
        <taxon>Panagrolaimomorpha</taxon>
        <taxon>Panagrolaimoidea</taxon>
        <taxon>Panagrolaimidae</taxon>
        <taxon>Panagrolaimus</taxon>
    </lineage>
</organism>
<keyword evidence="2" id="KW-1185">Reference proteome</keyword>
<proteinExistence type="predicted"/>
<feature type="region of interest" description="Disordered" evidence="1">
    <location>
        <begin position="121"/>
        <end position="142"/>
    </location>
</feature>
<feature type="compositionally biased region" description="Acidic residues" evidence="1">
    <location>
        <begin position="28"/>
        <end position="43"/>
    </location>
</feature>
<name>A0A914YIE8_9BILA</name>
<reference evidence="3" key="1">
    <citation type="submission" date="2022-11" db="UniProtKB">
        <authorList>
            <consortium name="WormBaseParasite"/>
        </authorList>
    </citation>
    <scope>IDENTIFICATION</scope>
</reference>
<accession>A0A914YIE8</accession>
<feature type="compositionally biased region" description="Acidic residues" evidence="1">
    <location>
        <begin position="121"/>
        <end position="136"/>
    </location>
</feature>
<protein>
    <submittedName>
        <fullName evidence="3">Uncharacterized protein</fullName>
    </submittedName>
</protein>
<dbReference type="AlphaFoldDB" id="A0A914YIE8"/>